<sequence>MNECCTYSTVLLFTIVCRPSSMDMPGWSVGQWRMCTGHMQDFRPILALSRILDKNHCTCVHSFTVWWSNSWSDCVFLICVSHM</sequence>
<reference evidence="1" key="1">
    <citation type="thesis" date="2020" institute="ProQuest LLC" country="789 East Eisenhower Parkway, Ann Arbor, MI, USA">
        <title>Comparative Genomics and Chromosome Evolution.</title>
        <authorList>
            <person name="Mudd A.B."/>
        </authorList>
    </citation>
    <scope>NUCLEOTIDE SEQUENCE</scope>
    <source>
        <strain evidence="1">1538</strain>
        <tissue evidence="1">Blood</tissue>
    </source>
</reference>
<evidence type="ECO:0008006" key="3">
    <source>
        <dbReference type="Google" id="ProtNLM"/>
    </source>
</evidence>
<organism evidence="1 2">
    <name type="scientific">Pyxicephalus adspersus</name>
    <name type="common">African bullfrog</name>
    <dbReference type="NCBI Taxonomy" id="30357"/>
    <lineage>
        <taxon>Eukaryota</taxon>
        <taxon>Metazoa</taxon>
        <taxon>Chordata</taxon>
        <taxon>Craniata</taxon>
        <taxon>Vertebrata</taxon>
        <taxon>Euteleostomi</taxon>
        <taxon>Amphibia</taxon>
        <taxon>Batrachia</taxon>
        <taxon>Anura</taxon>
        <taxon>Neobatrachia</taxon>
        <taxon>Ranoidea</taxon>
        <taxon>Pyxicephalidae</taxon>
        <taxon>Pyxicephalinae</taxon>
        <taxon>Pyxicephalus</taxon>
    </lineage>
</organism>
<accession>A0AAV3A7S3</accession>
<dbReference type="Proteomes" id="UP001181693">
    <property type="component" value="Unassembled WGS sequence"/>
</dbReference>
<evidence type="ECO:0000313" key="2">
    <source>
        <dbReference type="Proteomes" id="UP001181693"/>
    </source>
</evidence>
<dbReference type="EMBL" id="DYDO01000006">
    <property type="protein sequence ID" value="DBA23665.1"/>
    <property type="molecule type" value="Genomic_DNA"/>
</dbReference>
<comment type="caution">
    <text evidence="1">The sequence shown here is derived from an EMBL/GenBank/DDBJ whole genome shotgun (WGS) entry which is preliminary data.</text>
</comment>
<gene>
    <name evidence="1" type="ORF">GDO54_014557</name>
</gene>
<name>A0AAV3A7S3_PYXAD</name>
<evidence type="ECO:0000313" key="1">
    <source>
        <dbReference type="EMBL" id="DBA23665.1"/>
    </source>
</evidence>
<proteinExistence type="predicted"/>
<protein>
    <recommendedName>
        <fullName evidence="3">Secreted protein</fullName>
    </recommendedName>
</protein>
<dbReference type="AlphaFoldDB" id="A0AAV3A7S3"/>
<keyword evidence="2" id="KW-1185">Reference proteome</keyword>